<evidence type="ECO:0000313" key="3">
    <source>
        <dbReference type="Proteomes" id="UP000023152"/>
    </source>
</evidence>
<sequence>TNNNDIDKPITEWSVDETLSYLQNGAKLEHRNDFKMTQACRYLTQLATDSGMNFVMIYHFFLLFLIEMFCLICKGGLDIVFAVMHATQGDVAIQMSCCAACVVLCAHPACKQYAATANGVFYLSQGIQDHISYRPFVILAFNAVCNFCHDHPSMSFFLLLF</sequence>
<evidence type="ECO:0000256" key="1">
    <source>
        <dbReference type="SAM" id="Phobius"/>
    </source>
</evidence>
<gene>
    <name evidence="2" type="ORF">RFI_32788</name>
</gene>
<evidence type="ECO:0000313" key="2">
    <source>
        <dbReference type="EMBL" id="ETO04609.1"/>
    </source>
</evidence>
<feature type="transmembrane region" description="Helical" evidence="1">
    <location>
        <begin position="56"/>
        <end position="77"/>
    </location>
</feature>
<dbReference type="AlphaFoldDB" id="X6LSI9"/>
<accession>X6LSI9</accession>
<dbReference type="SUPFAM" id="SSF48371">
    <property type="entry name" value="ARM repeat"/>
    <property type="match status" value="1"/>
</dbReference>
<keyword evidence="1" id="KW-0472">Membrane</keyword>
<keyword evidence="3" id="KW-1185">Reference proteome</keyword>
<name>X6LSI9_RETFI</name>
<reference evidence="2 3" key="1">
    <citation type="journal article" date="2013" name="Curr. Biol.">
        <title>The Genome of the Foraminiferan Reticulomyxa filosa.</title>
        <authorList>
            <person name="Glockner G."/>
            <person name="Hulsmann N."/>
            <person name="Schleicher M."/>
            <person name="Noegel A.A."/>
            <person name="Eichinger L."/>
            <person name="Gallinger C."/>
            <person name="Pawlowski J."/>
            <person name="Sierra R."/>
            <person name="Euteneuer U."/>
            <person name="Pillet L."/>
            <person name="Moustafa A."/>
            <person name="Platzer M."/>
            <person name="Groth M."/>
            <person name="Szafranski K."/>
            <person name="Schliwa M."/>
        </authorList>
    </citation>
    <scope>NUCLEOTIDE SEQUENCE [LARGE SCALE GENOMIC DNA]</scope>
</reference>
<dbReference type="Proteomes" id="UP000023152">
    <property type="component" value="Unassembled WGS sequence"/>
</dbReference>
<feature type="non-terminal residue" evidence="2">
    <location>
        <position position="1"/>
    </location>
</feature>
<keyword evidence="1" id="KW-1133">Transmembrane helix</keyword>
<dbReference type="InterPro" id="IPR011989">
    <property type="entry name" value="ARM-like"/>
</dbReference>
<organism evidence="2 3">
    <name type="scientific">Reticulomyxa filosa</name>
    <dbReference type="NCBI Taxonomy" id="46433"/>
    <lineage>
        <taxon>Eukaryota</taxon>
        <taxon>Sar</taxon>
        <taxon>Rhizaria</taxon>
        <taxon>Retaria</taxon>
        <taxon>Foraminifera</taxon>
        <taxon>Monothalamids</taxon>
        <taxon>Reticulomyxidae</taxon>
        <taxon>Reticulomyxa</taxon>
    </lineage>
</organism>
<proteinExistence type="predicted"/>
<dbReference type="InterPro" id="IPR016024">
    <property type="entry name" value="ARM-type_fold"/>
</dbReference>
<dbReference type="EMBL" id="ASPP01029145">
    <property type="protein sequence ID" value="ETO04609.1"/>
    <property type="molecule type" value="Genomic_DNA"/>
</dbReference>
<protein>
    <submittedName>
        <fullName evidence="2">Uncharacterized protein</fullName>
    </submittedName>
</protein>
<comment type="caution">
    <text evidence="2">The sequence shown here is derived from an EMBL/GenBank/DDBJ whole genome shotgun (WGS) entry which is preliminary data.</text>
</comment>
<keyword evidence="1" id="KW-0812">Transmembrane</keyword>
<dbReference type="Gene3D" id="1.25.10.10">
    <property type="entry name" value="Leucine-rich Repeat Variant"/>
    <property type="match status" value="1"/>
</dbReference>